<dbReference type="PANTHER" id="PTHR40032">
    <property type="entry name" value="EXPORTED PROTEIN-RELATED"/>
    <property type="match status" value="1"/>
</dbReference>
<dbReference type="OrthoDB" id="9812429at2"/>
<evidence type="ECO:0000259" key="1">
    <source>
        <dbReference type="Pfam" id="PF12671"/>
    </source>
</evidence>
<dbReference type="RefSeq" id="WP_073003712.1">
    <property type="nucleotide sequence ID" value="NZ_FQZO01000001.1"/>
</dbReference>
<feature type="domain" description="Putative amidase" evidence="1">
    <location>
        <begin position="3"/>
        <end position="153"/>
    </location>
</feature>
<evidence type="ECO:0000313" key="2">
    <source>
        <dbReference type="EMBL" id="SHI42441.1"/>
    </source>
</evidence>
<gene>
    <name evidence="2" type="ORF">SAMN05444401_0595</name>
</gene>
<name>A0A1M6B170_9CLOT</name>
<dbReference type="AlphaFoldDB" id="A0A1M6B170"/>
<dbReference type="Proteomes" id="UP000184080">
    <property type="component" value="Unassembled WGS sequence"/>
</dbReference>
<dbReference type="InterPro" id="IPR024301">
    <property type="entry name" value="Amidase_6"/>
</dbReference>
<accession>A0A1M6B170</accession>
<reference evidence="2 3" key="1">
    <citation type="submission" date="2016-11" db="EMBL/GenBank/DDBJ databases">
        <authorList>
            <person name="Jaros S."/>
            <person name="Januszkiewicz K."/>
            <person name="Wedrychowicz H."/>
        </authorList>
    </citation>
    <scope>NUCLEOTIDE SEQUENCE [LARGE SCALE GENOMIC DNA]</scope>
    <source>
        <strain evidence="2 3">DSM 21864</strain>
    </source>
</reference>
<protein>
    <submittedName>
        <fullName evidence="2">Putative amidase domain-containing protein</fullName>
    </submittedName>
</protein>
<dbReference type="EMBL" id="FQZO01000001">
    <property type="protein sequence ID" value="SHI42441.1"/>
    <property type="molecule type" value="Genomic_DNA"/>
</dbReference>
<proteinExistence type="predicted"/>
<dbReference type="PANTHER" id="PTHR40032:SF1">
    <property type="entry name" value="EXPORTED PROTEIN"/>
    <property type="match status" value="1"/>
</dbReference>
<keyword evidence="3" id="KW-1185">Reference proteome</keyword>
<dbReference type="STRING" id="1121298.SAMN05444401_0595"/>
<sequence>MPYNRNKAVQYALKYALSPNPEFRYFSSTLNAGGDCTNFISQCLLAGGAEMVYNNNPWWYNHNNLSSAMDDTWSLSWSIAHSLYWNIMKNTMENTKGIKAHILSAASMLDLGDIIFYENDENRIFHSTIVTDYNNGSPLVSQHTYDLRNVSYIKPYRVKAMHFMHIYLN</sequence>
<evidence type="ECO:0000313" key="3">
    <source>
        <dbReference type="Proteomes" id="UP000184080"/>
    </source>
</evidence>
<dbReference type="Pfam" id="PF12671">
    <property type="entry name" value="Amidase_6"/>
    <property type="match status" value="1"/>
</dbReference>
<organism evidence="2 3">
    <name type="scientific">Clostridium amylolyticum</name>
    <dbReference type="NCBI Taxonomy" id="1121298"/>
    <lineage>
        <taxon>Bacteria</taxon>
        <taxon>Bacillati</taxon>
        <taxon>Bacillota</taxon>
        <taxon>Clostridia</taxon>
        <taxon>Eubacteriales</taxon>
        <taxon>Clostridiaceae</taxon>
        <taxon>Clostridium</taxon>
    </lineage>
</organism>